<proteinExistence type="predicted"/>
<dbReference type="SMART" id="SM00211">
    <property type="entry name" value="TY"/>
    <property type="match status" value="1"/>
</dbReference>
<evidence type="ECO:0000256" key="4">
    <source>
        <dbReference type="ARBA" id="ARBA00022604"/>
    </source>
</evidence>
<dbReference type="PRINTS" id="PR01978">
    <property type="entry name" value="IGFBPFAMILY2"/>
</dbReference>
<dbReference type="SMART" id="SM00121">
    <property type="entry name" value="IB"/>
    <property type="match status" value="1"/>
</dbReference>
<evidence type="ECO:0000259" key="9">
    <source>
        <dbReference type="PROSITE" id="PS51162"/>
    </source>
</evidence>
<gene>
    <name evidence="12" type="primary">igfbp2a</name>
</gene>
<keyword evidence="5" id="KW-0732">Signal</keyword>
<dbReference type="SUPFAM" id="SSF57610">
    <property type="entry name" value="Thyroglobulin type-1 domain"/>
    <property type="match status" value="1"/>
</dbReference>
<feature type="domain" description="Thyroglobulin type-1" evidence="9">
    <location>
        <begin position="208"/>
        <end position="290"/>
    </location>
</feature>
<dbReference type="InParanoid" id="A0A6J2W541"/>
<dbReference type="SUPFAM" id="SSF57184">
    <property type="entry name" value="Growth factor receptor domain"/>
    <property type="match status" value="1"/>
</dbReference>
<accession>A0A6J2W541</accession>
<reference evidence="12" key="1">
    <citation type="submission" date="2025-08" db="UniProtKB">
        <authorList>
            <consortium name="RefSeq"/>
        </authorList>
    </citation>
    <scope>IDENTIFICATION</scope>
</reference>
<dbReference type="CDD" id="cd00191">
    <property type="entry name" value="TY"/>
    <property type="match status" value="1"/>
</dbReference>
<dbReference type="InterPro" id="IPR036857">
    <property type="entry name" value="Thyroglobulin_1_sf"/>
</dbReference>
<dbReference type="InterPro" id="IPR022321">
    <property type="entry name" value="IGFBP_1-6_chordata"/>
</dbReference>
<dbReference type="PROSITE" id="PS51323">
    <property type="entry name" value="IGFBP_N_2"/>
    <property type="match status" value="1"/>
</dbReference>
<dbReference type="GO" id="GO:0048640">
    <property type="term" value="P:negative regulation of developmental growth"/>
    <property type="evidence" value="ECO:0007669"/>
    <property type="project" value="UniProtKB-ARBA"/>
</dbReference>
<dbReference type="Proteomes" id="UP000504632">
    <property type="component" value="Chromosome 8"/>
</dbReference>
<keyword evidence="11" id="KW-1185">Reference proteome</keyword>
<dbReference type="PROSITE" id="PS00484">
    <property type="entry name" value="THYROGLOBULIN_1_1"/>
    <property type="match status" value="1"/>
</dbReference>
<dbReference type="Pfam" id="PF00219">
    <property type="entry name" value="IGFBP"/>
    <property type="match status" value="1"/>
</dbReference>
<evidence type="ECO:0000256" key="2">
    <source>
        <dbReference type="ARBA" id="ARBA00004613"/>
    </source>
</evidence>
<evidence type="ECO:0000313" key="11">
    <source>
        <dbReference type="Proteomes" id="UP000504632"/>
    </source>
</evidence>
<dbReference type="GO" id="GO:0001525">
    <property type="term" value="P:angiogenesis"/>
    <property type="evidence" value="ECO:0007669"/>
    <property type="project" value="UniProtKB-ARBA"/>
</dbReference>
<keyword evidence="3" id="KW-0964">Secreted</keyword>
<dbReference type="GeneID" id="115819855"/>
<protein>
    <submittedName>
        <fullName evidence="12">Insulin-like growth factor-binding protein 2-A</fullName>
    </submittedName>
</protein>
<dbReference type="AlphaFoldDB" id="A0A6J2W541"/>
<dbReference type="FunFam" id="4.10.40.20:FF:000001">
    <property type="entry name" value="Insulin-like growth factor binding protein 5"/>
    <property type="match status" value="1"/>
</dbReference>
<dbReference type="InterPro" id="IPR009030">
    <property type="entry name" value="Growth_fac_rcpt_cys_sf"/>
</dbReference>
<dbReference type="GO" id="GO:0005615">
    <property type="term" value="C:extracellular space"/>
    <property type="evidence" value="ECO:0007669"/>
    <property type="project" value="TreeGrafter"/>
</dbReference>
<comment type="caution">
    <text evidence="8">Lacks conserved residue(s) required for the propagation of feature annotation.</text>
</comment>
<evidence type="ECO:0000256" key="6">
    <source>
        <dbReference type="ARBA" id="ARBA00023157"/>
    </source>
</evidence>
<name>A0A6J2W541_CHACN</name>
<dbReference type="PANTHER" id="PTHR11551:SF5">
    <property type="entry name" value="INSULIN-LIKE GROWTH FACTOR-BINDING PROTEIN 2"/>
    <property type="match status" value="1"/>
</dbReference>
<dbReference type="InterPro" id="IPR000867">
    <property type="entry name" value="IGFBP-like"/>
</dbReference>
<evidence type="ECO:0000256" key="3">
    <source>
        <dbReference type="ARBA" id="ARBA00022525"/>
    </source>
</evidence>
<keyword evidence="7" id="KW-0340">Growth factor binding</keyword>
<dbReference type="PRINTS" id="PR01976">
    <property type="entry name" value="IGFBPFAMILY"/>
</dbReference>
<sequence>MHNFSALPVVAAAAKRRSPPLFFGLADKMVSYVGCSLLLTLLALPGAVLTEMVFRCPSCTAERQAACPKLTETCAEIVREPGCGCCPVCARQEGELCGVYTPRCSSGLRCYPKPDSDLPLEQLVQGLGRCGHKVDVEAAGSLEHREVSGEVQEPLDLGLTEIPPIRRPTKDSPWMGPKESAVLQHRQQMKSKMKSNKVEDPKVPRPKLSQCQQELDQVLERISKMPFRDNRGPLEDLYSLHIPNCDKRGQYNLKQCKMSVNGQRGECWCVNPHTGRPIPTSPLVRGDPNCSQYLDGTELEAPVVPQI</sequence>
<dbReference type="PROSITE" id="PS51162">
    <property type="entry name" value="THYROGLOBULIN_1_2"/>
    <property type="match status" value="1"/>
</dbReference>
<keyword evidence="6" id="KW-1015">Disulfide bond</keyword>
<dbReference type="GO" id="GO:0043567">
    <property type="term" value="P:regulation of insulin-like growth factor receptor signaling pathway"/>
    <property type="evidence" value="ECO:0007669"/>
    <property type="project" value="TreeGrafter"/>
</dbReference>
<dbReference type="Gene3D" id="4.10.40.20">
    <property type="match status" value="1"/>
</dbReference>
<dbReference type="PANTHER" id="PTHR11551">
    <property type="entry name" value="INSULIN-LIKE GROWTH FACTOR BINDING PROTEIN"/>
    <property type="match status" value="1"/>
</dbReference>
<keyword evidence="4" id="KW-0341">Growth regulation</keyword>
<evidence type="ECO:0000256" key="5">
    <source>
        <dbReference type="ARBA" id="ARBA00022729"/>
    </source>
</evidence>
<evidence type="ECO:0000313" key="12">
    <source>
        <dbReference type="RefSeq" id="XP_030639234.1"/>
    </source>
</evidence>
<evidence type="ECO:0000259" key="10">
    <source>
        <dbReference type="PROSITE" id="PS51323"/>
    </source>
</evidence>
<feature type="domain" description="IGFBP N-terminal" evidence="10">
    <location>
        <begin position="52"/>
        <end position="133"/>
    </location>
</feature>
<dbReference type="InterPro" id="IPR012210">
    <property type="entry name" value="IGFBP-2"/>
</dbReference>
<dbReference type="OrthoDB" id="9984807at2759"/>
<dbReference type="InterPro" id="IPR000716">
    <property type="entry name" value="Thyroglobulin_1"/>
</dbReference>
<evidence type="ECO:0000256" key="8">
    <source>
        <dbReference type="PROSITE-ProRule" id="PRU00500"/>
    </source>
</evidence>
<dbReference type="InterPro" id="IPR017891">
    <property type="entry name" value="Insulin_GF-bd_Cys-rich_CS"/>
</dbReference>
<dbReference type="FunCoup" id="A0A6J2W541">
    <property type="interactions" value="520"/>
</dbReference>
<dbReference type="FunFam" id="4.10.800.10:FF:000002">
    <property type="entry name" value="Insulin-like growth factor-binding protein 2"/>
    <property type="match status" value="1"/>
</dbReference>
<dbReference type="PROSITE" id="PS00222">
    <property type="entry name" value="IGFBP_N_1"/>
    <property type="match status" value="1"/>
</dbReference>
<dbReference type="RefSeq" id="XP_030639234.1">
    <property type="nucleotide sequence ID" value="XM_030783374.1"/>
</dbReference>
<comment type="function">
    <text evidence="1">IGF-binding proteins prolong the half-life of the IGFs and have been shown to either inhibit or stimulate the growth promoting effects of the IGFs on cell culture. They alter the interaction of IGFs with their cell surface receptors.</text>
</comment>
<dbReference type="CTD" id="794176"/>
<dbReference type="Pfam" id="PF00086">
    <property type="entry name" value="Thyroglobulin_1"/>
    <property type="match status" value="1"/>
</dbReference>
<evidence type="ECO:0000256" key="7">
    <source>
        <dbReference type="ARBA" id="ARBA00023183"/>
    </source>
</evidence>
<evidence type="ECO:0000256" key="1">
    <source>
        <dbReference type="ARBA" id="ARBA00003811"/>
    </source>
</evidence>
<organism evidence="11 12">
    <name type="scientific">Chanos chanos</name>
    <name type="common">Milkfish</name>
    <name type="synonym">Mugil chanos</name>
    <dbReference type="NCBI Taxonomy" id="29144"/>
    <lineage>
        <taxon>Eukaryota</taxon>
        <taxon>Metazoa</taxon>
        <taxon>Chordata</taxon>
        <taxon>Craniata</taxon>
        <taxon>Vertebrata</taxon>
        <taxon>Euteleostomi</taxon>
        <taxon>Actinopterygii</taxon>
        <taxon>Neopterygii</taxon>
        <taxon>Teleostei</taxon>
        <taxon>Ostariophysi</taxon>
        <taxon>Gonorynchiformes</taxon>
        <taxon>Chanidae</taxon>
        <taxon>Chanos</taxon>
    </lineage>
</organism>
<dbReference type="GO" id="GO:0031995">
    <property type="term" value="F:insulin-like growth factor II binding"/>
    <property type="evidence" value="ECO:0007669"/>
    <property type="project" value="TreeGrafter"/>
</dbReference>
<dbReference type="GO" id="GO:0031994">
    <property type="term" value="F:insulin-like growth factor I binding"/>
    <property type="evidence" value="ECO:0007669"/>
    <property type="project" value="TreeGrafter"/>
</dbReference>
<dbReference type="Gene3D" id="4.10.800.10">
    <property type="entry name" value="Thyroglobulin type-1"/>
    <property type="match status" value="1"/>
</dbReference>
<comment type="subcellular location">
    <subcellularLocation>
        <location evidence="2">Secreted</location>
    </subcellularLocation>
</comment>